<name>F5RCP5_METUF</name>
<comment type="subcellular location">
    <subcellularLocation>
        <location evidence="1">Membrane</location>
        <topology evidence="1">Multi-pass membrane protein</topology>
    </subcellularLocation>
</comment>
<dbReference type="InterPro" id="IPR045863">
    <property type="entry name" value="CorA_TM1_TM2"/>
</dbReference>
<dbReference type="SUPFAM" id="SSF144083">
    <property type="entry name" value="Magnesium transport protein CorA, transmembrane region"/>
    <property type="match status" value="1"/>
</dbReference>
<evidence type="ECO:0000313" key="6">
    <source>
        <dbReference type="EMBL" id="EGK71825.1"/>
    </source>
</evidence>
<dbReference type="STRING" id="1000565.METUNv1_02049"/>
<dbReference type="AlphaFoldDB" id="F5RCP5"/>
<accession>F5RCP5</accession>
<keyword evidence="4 5" id="KW-0472">Membrane</keyword>
<keyword evidence="3 5" id="KW-1133">Transmembrane helix</keyword>
<dbReference type="Gene3D" id="1.20.58.340">
    <property type="entry name" value="Magnesium transport protein CorA, transmembrane region"/>
    <property type="match status" value="1"/>
</dbReference>
<dbReference type="Proteomes" id="UP000005019">
    <property type="component" value="Unassembled WGS sequence"/>
</dbReference>
<dbReference type="GO" id="GO:0046873">
    <property type="term" value="F:metal ion transmembrane transporter activity"/>
    <property type="evidence" value="ECO:0007669"/>
    <property type="project" value="InterPro"/>
</dbReference>
<evidence type="ECO:0000313" key="7">
    <source>
        <dbReference type="Proteomes" id="UP000005019"/>
    </source>
</evidence>
<evidence type="ECO:0000256" key="2">
    <source>
        <dbReference type="ARBA" id="ARBA00022692"/>
    </source>
</evidence>
<reference evidence="6 7" key="1">
    <citation type="journal article" date="2011" name="J. Bacteriol.">
        <title>Genome sequence of Methyloversatilis universalis FAM5T, a methylotrophic representative of the order Rhodocyclales.</title>
        <authorList>
            <person name="Kittichotirat W."/>
            <person name="Good N.M."/>
            <person name="Hall R."/>
            <person name="Bringel F."/>
            <person name="Lajus A."/>
            <person name="Medigue C."/>
            <person name="Smalley N.E."/>
            <person name="Beck D."/>
            <person name="Bumgarner R."/>
            <person name="Vuilleumier S."/>
            <person name="Kalyuzhnaya M.G."/>
        </authorList>
    </citation>
    <scope>NUCLEOTIDE SEQUENCE [LARGE SCALE GENOMIC DNA]</scope>
    <source>
        <strain evidence="7">ATCC BAA-1314 / JCM 13912 / FAM5</strain>
    </source>
</reference>
<evidence type="ECO:0000256" key="1">
    <source>
        <dbReference type="ARBA" id="ARBA00004141"/>
    </source>
</evidence>
<dbReference type="InterPro" id="IPR002523">
    <property type="entry name" value="MgTranspt_CorA/ZnTranspt_ZntB"/>
</dbReference>
<proteinExistence type="predicted"/>
<evidence type="ECO:0000256" key="4">
    <source>
        <dbReference type="ARBA" id="ARBA00023136"/>
    </source>
</evidence>
<feature type="transmembrane region" description="Helical" evidence="5">
    <location>
        <begin position="488"/>
        <end position="510"/>
    </location>
</feature>
<dbReference type="RefSeq" id="WP_008061321.1">
    <property type="nucleotide sequence ID" value="NZ_AFHG01000048.1"/>
</dbReference>
<dbReference type="Pfam" id="PF01544">
    <property type="entry name" value="CorA"/>
    <property type="match status" value="1"/>
</dbReference>
<evidence type="ECO:0000256" key="5">
    <source>
        <dbReference type="SAM" id="Phobius"/>
    </source>
</evidence>
<comment type="caution">
    <text evidence="6">The sequence shown here is derived from an EMBL/GenBank/DDBJ whole genome shotgun (WGS) entry which is preliminary data.</text>
</comment>
<evidence type="ECO:0008006" key="8">
    <source>
        <dbReference type="Google" id="ProtNLM"/>
    </source>
</evidence>
<keyword evidence="2 5" id="KW-0812">Transmembrane</keyword>
<gene>
    <name evidence="6" type="ORF">METUNv1_02049</name>
</gene>
<sequence length="566" mass="65667">MTAPSPVARHFRQILLWPLRLMPLRSGEQVQRHSEALAAITENNPWREQRDEFTGSPADFHERHYREFVTFLPHVQRFLYGQGRSSSSLRGYGESPIRVFRRHDIDRVRLGCEDGSELDLKVQHLDLYFFYDVDVVLLALEVYADDLPLTRVQELMFRFGRAFPAKWGEDGRAAQCMRSVQWLDRDGRVLAESDYNERERYLRHVWEHRASAIGRHWEYLLHPMVQHHSEAPGDIRYRQLEYHRQPKMTFLAFDDPFALTREDFVRLGQATQPDDGRPLPYSEAVMSDFERTACYDRFWGPERRSDNASTRVICTGPNMVMVGKHGLAGYSDPQNGLLAEFRHQYFLIGLIAHFHRASLLMLMDRLVVAVSLLDADEVDSRRRFKRSIRATMEIFLRFNHRYWFGEVSKQSMAKDLFDMWSRNLGNETLYNELRAEILDMDNYLEADDSRRQNETLLRLTVVTIFGLVGTIVTGFLGMNIFDGPPATLAGKIGAVLAVAVPTLLLTFYTLKKSSALSEFMDAVSDDALTPRQKVRSFLRIWRRRPQPGRRRSDVAAATVAATRRRA</sequence>
<dbReference type="eggNOG" id="COG0598">
    <property type="taxonomic scope" value="Bacteria"/>
</dbReference>
<organism evidence="6 7">
    <name type="scientific">Methyloversatilis universalis (strain ATCC BAA-1314 / DSM 25237 / JCM 13912 / CCUG 52030 / FAM5)</name>
    <dbReference type="NCBI Taxonomy" id="1000565"/>
    <lineage>
        <taxon>Bacteria</taxon>
        <taxon>Pseudomonadati</taxon>
        <taxon>Pseudomonadota</taxon>
        <taxon>Betaproteobacteria</taxon>
        <taxon>Nitrosomonadales</taxon>
        <taxon>Sterolibacteriaceae</taxon>
        <taxon>Methyloversatilis</taxon>
    </lineage>
</organism>
<feature type="transmembrane region" description="Helical" evidence="5">
    <location>
        <begin position="456"/>
        <end position="476"/>
    </location>
</feature>
<evidence type="ECO:0000256" key="3">
    <source>
        <dbReference type="ARBA" id="ARBA00022989"/>
    </source>
</evidence>
<dbReference type="GO" id="GO:0016020">
    <property type="term" value="C:membrane"/>
    <property type="evidence" value="ECO:0007669"/>
    <property type="project" value="UniProtKB-SubCell"/>
</dbReference>
<protein>
    <recommendedName>
        <fullName evidence="8">CorA-like Mg2+ transporter protein</fullName>
    </recommendedName>
</protein>
<dbReference type="EMBL" id="AFHG01000048">
    <property type="protein sequence ID" value="EGK71825.1"/>
    <property type="molecule type" value="Genomic_DNA"/>
</dbReference>
<keyword evidence="7" id="KW-1185">Reference proteome</keyword>